<organism evidence="1">
    <name type="scientific">marine sediment metagenome</name>
    <dbReference type="NCBI Taxonomy" id="412755"/>
    <lineage>
        <taxon>unclassified sequences</taxon>
        <taxon>metagenomes</taxon>
        <taxon>ecological metagenomes</taxon>
    </lineage>
</organism>
<comment type="caution">
    <text evidence="1">The sequence shown here is derived from an EMBL/GenBank/DDBJ whole genome shotgun (WGS) entry which is preliminary data.</text>
</comment>
<reference evidence="1" key="1">
    <citation type="journal article" date="2015" name="Nature">
        <title>Complex archaea that bridge the gap between prokaryotes and eukaryotes.</title>
        <authorList>
            <person name="Spang A."/>
            <person name="Saw J.H."/>
            <person name="Jorgensen S.L."/>
            <person name="Zaremba-Niedzwiedzka K."/>
            <person name="Martijn J."/>
            <person name="Lind A.E."/>
            <person name="van Eijk R."/>
            <person name="Schleper C."/>
            <person name="Guy L."/>
            <person name="Ettema T.J."/>
        </authorList>
    </citation>
    <scope>NUCLEOTIDE SEQUENCE</scope>
</reference>
<sequence>MKIKVGDKVYDSSKEPVMVIFDQSDKESISNMAPVATMYCAFPEGTTQKDATKWVKARIELEGI</sequence>
<accession>A0A0F9A440</accession>
<name>A0A0F9A440_9ZZZZ</name>
<dbReference type="AlphaFoldDB" id="A0A0F9A440"/>
<protein>
    <submittedName>
        <fullName evidence="1">Uncharacterized protein</fullName>
    </submittedName>
</protein>
<dbReference type="EMBL" id="LAZR01044614">
    <property type="protein sequence ID" value="KKL04225.1"/>
    <property type="molecule type" value="Genomic_DNA"/>
</dbReference>
<gene>
    <name evidence="1" type="ORF">LCGC14_2618210</name>
</gene>
<evidence type="ECO:0000313" key="1">
    <source>
        <dbReference type="EMBL" id="KKL04225.1"/>
    </source>
</evidence>
<proteinExistence type="predicted"/>